<dbReference type="PANTHER" id="PTHR30558">
    <property type="entry name" value="EXBD MEMBRANE COMPONENT OF PMF-DRIVEN MACROMOLECULE IMPORT SYSTEM"/>
    <property type="match status" value="1"/>
</dbReference>
<dbReference type="EMBL" id="CP010401">
    <property type="protein sequence ID" value="ALE03103.1"/>
    <property type="molecule type" value="Genomic_DNA"/>
</dbReference>
<reference evidence="9 10" key="1">
    <citation type="journal article" date="2015" name="Genome Announc.">
        <title>Complete Genome Sequence of Bartonella ancashensis Strain 20.00, Isolated from the Blood of a Patient with Verruga Peruana.</title>
        <authorList>
            <person name="Hang J."/>
            <person name="Mullins K.E."/>
            <person name="Clifford R.J."/>
            <person name="Onmus-Leone F."/>
            <person name="Yang Y."/>
            <person name="Jiang J."/>
            <person name="Leguia M."/>
            <person name="Kasper M.R."/>
            <person name="Maguina C."/>
            <person name="Lesho E.P."/>
            <person name="Jarman R.G."/>
            <person name="Richards A.L."/>
            <person name="Blazes D."/>
        </authorList>
    </citation>
    <scope>NUCLEOTIDE SEQUENCE [LARGE SCALE GENOMIC DNA]</scope>
    <source>
        <strain evidence="9 10">20.00</strain>
    </source>
</reference>
<comment type="similarity">
    <text evidence="2 7">Belongs to the ExbD/TolR family.</text>
</comment>
<dbReference type="OrthoDB" id="9798629at2"/>
<keyword evidence="7" id="KW-0813">Transport</keyword>
<evidence type="ECO:0000256" key="2">
    <source>
        <dbReference type="ARBA" id="ARBA00005811"/>
    </source>
</evidence>
<keyword evidence="10" id="KW-1185">Reference proteome</keyword>
<dbReference type="InterPro" id="IPR003400">
    <property type="entry name" value="ExbD"/>
</dbReference>
<sequence>MTNFYDDWERAEEFELHNTINVTPFIDVVLVLLIVFMVSAPLATSVIPVQLPAVAQQPAAQPDEPLYITLQKDQSWYVGDSLVDEGDFIEVLFRETQQNLDKMILIRADAEIDYGYVVGIIDKLRSTGYHKIGLVGLLKAKANVAEISDVVE</sequence>
<keyword evidence="6 8" id="KW-0472">Membrane</keyword>
<proteinExistence type="inferred from homology"/>
<organism evidence="9 10">
    <name type="scientific">Bartonella ancashensis</name>
    <dbReference type="NCBI Taxonomy" id="1318743"/>
    <lineage>
        <taxon>Bacteria</taxon>
        <taxon>Pseudomonadati</taxon>
        <taxon>Pseudomonadota</taxon>
        <taxon>Alphaproteobacteria</taxon>
        <taxon>Hyphomicrobiales</taxon>
        <taxon>Bartonellaceae</taxon>
        <taxon>Bartonella</taxon>
    </lineage>
</organism>
<gene>
    <name evidence="9" type="ORF">PU02_0289</name>
</gene>
<evidence type="ECO:0000313" key="10">
    <source>
        <dbReference type="Proteomes" id="UP000057213"/>
    </source>
</evidence>
<dbReference type="STRING" id="1318743.PU02_0289"/>
<keyword evidence="3" id="KW-1003">Cell membrane</keyword>
<accession>A0A0M5KTJ0</accession>
<dbReference type="Pfam" id="PF02472">
    <property type="entry name" value="ExbD"/>
    <property type="match status" value="1"/>
</dbReference>
<evidence type="ECO:0000256" key="1">
    <source>
        <dbReference type="ARBA" id="ARBA00004162"/>
    </source>
</evidence>
<evidence type="ECO:0000256" key="8">
    <source>
        <dbReference type="SAM" id="Phobius"/>
    </source>
</evidence>
<dbReference type="Proteomes" id="UP000057213">
    <property type="component" value="Chromosome"/>
</dbReference>
<feature type="transmembrane region" description="Helical" evidence="8">
    <location>
        <begin position="20"/>
        <end position="43"/>
    </location>
</feature>
<keyword evidence="5 8" id="KW-1133">Transmembrane helix</keyword>
<dbReference type="PANTHER" id="PTHR30558:SF9">
    <property type="entry name" value="BIOPOLYMER TRANSPORT PROTEIN EXBD"/>
    <property type="match status" value="1"/>
</dbReference>
<dbReference type="GO" id="GO:0005886">
    <property type="term" value="C:plasma membrane"/>
    <property type="evidence" value="ECO:0007669"/>
    <property type="project" value="UniProtKB-SubCell"/>
</dbReference>
<protein>
    <submittedName>
        <fullName evidence="9">Biopolymer transport protein ExbD/TolR</fullName>
    </submittedName>
</protein>
<dbReference type="GO" id="GO:0022857">
    <property type="term" value="F:transmembrane transporter activity"/>
    <property type="evidence" value="ECO:0007669"/>
    <property type="project" value="InterPro"/>
</dbReference>
<evidence type="ECO:0000256" key="5">
    <source>
        <dbReference type="ARBA" id="ARBA00022989"/>
    </source>
</evidence>
<evidence type="ECO:0000256" key="7">
    <source>
        <dbReference type="RuleBase" id="RU003879"/>
    </source>
</evidence>
<dbReference type="AlphaFoldDB" id="A0A0M5KTJ0"/>
<dbReference type="KEGG" id="banc:PU02_0289"/>
<dbReference type="GO" id="GO:0015031">
    <property type="term" value="P:protein transport"/>
    <property type="evidence" value="ECO:0007669"/>
    <property type="project" value="UniProtKB-KW"/>
</dbReference>
<keyword evidence="4 7" id="KW-0812">Transmembrane</keyword>
<name>A0A0M5KTJ0_9HYPH</name>
<evidence type="ECO:0000256" key="6">
    <source>
        <dbReference type="ARBA" id="ARBA00023136"/>
    </source>
</evidence>
<keyword evidence="7" id="KW-0653">Protein transport</keyword>
<evidence type="ECO:0000256" key="3">
    <source>
        <dbReference type="ARBA" id="ARBA00022475"/>
    </source>
</evidence>
<dbReference type="RefSeq" id="WP_053943752.1">
    <property type="nucleotide sequence ID" value="NZ_CP010401.1"/>
</dbReference>
<evidence type="ECO:0000256" key="4">
    <source>
        <dbReference type="ARBA" id="ARBA00022692"/>
    </source>
</evidence>
<dbReference type="PATRIC" id="fig|1318743.3.peg.302"/>
<comment type="subcellular location">
    <subcellularLocation>
        <location evidence="1">Cell membrane</location>
        <topology evidence="1">Single-pass membrane protein</topology>
    </subcellularLocation>
    <subcellularLocation>
        <location evidence="7">Cell membrane</location>
        <topology evidence="7">Single-pass type II membrane protein</topology>
    </subcellularLocation>
</comment>
<evidence type="ECO:0000313" key="9">
    <source>
        <dbReference type="EMBL" id="ALE03103.1"/>
    </source>
</evidence>
<dbReference type="Gene3D" id="3.30.420.270">
    <property type="match status" value="1"/>
</dbReference>